<organism evidence="2 3">
    <name type="scientific">Trifolium subterraneum</name>
    <name type="common">Subterranean clover</name>
    <dbReference type="NCBI Taxonomy" id="3900"/>
    <lineage>
        <taxon>Eukaryota</taxon>
        <taxon>Viridiplantae</taxon>
        <taxon>Streptophyta</taxon>
        <taxon>Embryophyta</taxon>
        <taxon>Tracheophyta</taxon>
        <taxon>Spermatophyta</taxon>
        <taxon>Magnoliopsida</taxon>
        <taxon>eudicotyledons</taxon>
        <taxon>Gunneridae</taxon>
        <taxon>Pentapetalae</taxon>
        <taxon>rosids</taxon>
        <taxon>fabids</taxon>
        <taxon>Fabales</taxon>
        <taxon>Fabaceae</taxon>
        <taxon>Papilionoideae</taxon>
        <taxon>50 kb inversion clade</taxon>
        <taxon>NPAAA clade</taxon>
        <taxon>Hologalegina</taxon>
        <taxon>IRL clade</taxon>
        <taxon>Trifolieae</taxon>
        <taxon>Trifolium</taxon>
    </lineage>
</organism>
<dbReference type="Proteomes" id="UP000242715">
    <property type="component" value="Unassembled WGS sequence"/>
</dbReference>
<name>A0A2Z6LG12_TRISU</name>
<keyword evidence="3" id="KW-1185">Reference proteome</keyword>
<feature type="compositionally biased region" description="Pro residues" evidence="1">
    <location>
        <begin position="56"/>
        <end position="65"/>
    </location>
</feature>
<dbReference type="AlphaFoldDB" id="A0A2Z6LG12"/>
<sequence length="100" mass="11152">MNSKMVKEGNQSSIGKEFEQTSIGSSKLSVSVIQEESNNDDDELLKTPTGPEHKIPPPLQCPGAPPRVKTFNKIPFNTASVRYMALQFEQHRQVDESTYS</sequence>
<proteinExistence type="predicted"/>
<evidence type="ECO:0000313" key="3">
    <source>
        <dbReference type="Proteomes" id="UP000242715"/>
    </source>
</evidence>
<feature type="compositionally biased region" description="Polar residues" evidence="1">
    <location>
        <begin position="1"/>
        <end position="36"/>
    </location>
</feature>
<protein>
    <submittedName>
        <fullName evidence="2">Uncharacterized protein</fullName>
    </submittedName>
</protein>
<gene>
    <name evidence="2" type="ORF">TSUD_113160</name>
</gene>
<reference evidence="3" key="1">
    <citation type="journal article" date="2017" name="Front. Plant Sci.">
        <title>Climate Clever Clovers: New Paradigm to Reduce the Environmental Footprint of Ruminants by Breeding Low Methanogenic Forages Utilizing Haplotype Variation.</title>
        <authorList>
            <person name="Kaur P."/>
            <person name="Appels R."/>
            <person name="Bayer P.E."/>
            <person name="Keeble-Gagnere G."/>
            <person name="Wang J."/>
            <person name="Hirakawa H."/>
            <person name="Shirasawa K."/>
            <person name="Vercoe P."/>
            <person name="Stefanova K."/>
            <person name="Durmic Z."/>
            <person name="Nichols P."/>
            <person name="Revell C."/>
            <person name="Isobe S.N."/>
            <person name="Edwards D."/>
            <person name="Erskine W."/>
        </authorList>
    </citation>
    <scope>NUCLEOTIDE SEQUENCE [LARGE SCALE GENOMIC DNA]</scope>
    <source>
        <strain evidence="3">cv. Daliak</strain>
    </source>
</reference>
<dbReference type="OrthoDB" id="1432180at2759"/>
<dbReference type="EMBL" id="DF973112">
    <property type="protein sequence ID" value="GAU11023.1"/>
    <property type="molecule type" value="Genomic_DNA"/>
</dbReference>
<evidence type="ECO:0000313" key="2">
    <source>
        <dbReference type="EMBL" id="GAU11023.1"/>
    </source>
</evidence>
<accession>A0A2Z6LG12</accession>
<evidence type="ECO:0000256" key="1">
    <source>
        <dbReference type="SAM" id="MobiDB-lite"/>
    </source>
</evidence>
<feature type="region of interest" description="Disordered" evidence="1">
    <location>
        <begin position="1"/>
        <end position="66"/>
    </location>
</feature>